<feature type="compositionally biased region" description="Polar residues" evidence="1">
    <location>
        <begin position="57"/>
        <end position="67"/>
    </location>
</feature>
<feature type="region of interest" description="Disordered" evidence="1">
    <location>
        <begin position="318"/>
        <end position="342"/>
    </location>
</feature>
<feature type="transmembrane region" description="Helical" evidence="2">
    <location>
        <begin position="381"/>
        <end position="400"/>
    </location>
</feature>
<keyword evidence="2" id="KW-1133">Transmembrane helix</keyword>
<feature type="compositionally biased region" description="Low complexity" evidence="1">
    <location>
        <begin position="17"/>
        <end position="44"/>
    </location>
</feature>
<organism evidence="3 4">
    <name type="scientific">Babesia ovis</name>
    <dbReference type="NCBI Taxonomy" id="5869"/>
    <lineage>
        <taxon>Eukaryota</taxon>
        <taxon>Sar</taxon>
        <taxon>Alveolata</taxon>
        <taxon>Apicomplexa</taxon>
        <taxon>Aconoidasida</taxon>
        <taxon>Piroplasmida</taxon>
        <taxon>Babesiidae</taxon>
        <taxon>Babesia</taxon>
    </lineage>
</organism>
<protein>
    <submittedName>
        <fullName evidence="3">PT repeat family related, putative</fullName>
    </submittedName>
</protein>
<dbReference type="OrthoDB" id="2238957at2759"/>
<dbReference type="Proteomes" id="UP001057455">
    <property type="component" value="Unassembled WGS sequence"/>
</dbReference>
<feature type="compositionally biased region" description="Polar residues" evidence="1">
    <location>
        <begin position="160"/>
        <end position="179"/>
    </location>
</feature>
<dbReference type="AlphaFoldDB" id="A0A9W5TDN2"/>
<evidence type="ECO:0000256" key="2">
    <source>
        <dbReference type="SAM" id="Phobius"/>
    </source>
</evidence>
<accession>A0A9W5TDN2</accession>
<feature type="region of interest" description="Disordered" evidence="1">
    <location>
        <begin position="1"/>
        <end position="179"/>
    </location>
</feature>
<keyword evidence="4" id="KW-1185">Reference proteome</keyword>
<evidence type="ECO:0000256" key="1">
    <source>
        <dbReference type="SAM" id="MobiDB-lite"/>
    </source>
</evidence>
<reference evidence="3" key="1">
    <citation type="submission" date="2019-12" db="EMBL/GenBank/DDBJ databases">
        <title>Genome sequence of Babesia ovis.</title>
        <authorList>
            <person name="Yamagishi J."/>
            <person name="Sevinc F."/>
            <person name="Xuan X."/>
        </authorList>
    </citation>
    <scope>NUCLEOTIDE SEQUENCE</scope>
    <source>
        <strain evidence="3">Selcuk</strain>
    </source>
</reference>
<name>A0A9W5TDN2_BABOV</name>
<evidence type="ECO:0000313" key="3">
    <source>
        <dbReference type="EMBL" id="GFE53829.1"/>
    </source>
</evidence>
<evidence type="ECO:0000313" key="4">
    <source>
        <dbReference type="Proteomes" id="UP001057455"/>
    </source>
</evidence>
<feature type="compositionally biased region" description="Polar residues" evidence="1">
    <location>
        <begin position="141"/>
        <end position="150"/>
    </location>
</feature>
<sequence>MTVMLRLLKGSNDKLVTSESPAEPATESPAEPATESPAEPATESPQDEHKPGIGSGENESAETQNVPSDYPTASYEHLGSHDDSHAAVAQSQATSHEAEPEGSNDKLVTSESPAEPATESPAEPATESPQDEHKPGIGSGENESAETQNVRAIPHHGPEQGSSSNAPNSMKNHVSTSYQASDRMPVVSTSFDSNIREHSSLAENDFIQNTGKSDVNDTFNMIHHSTTAPGNVISGDIISAEDDSLNPDKTNSTMNEVTTTADYDEDLDELRLTNLLDKVKAEMETKASHDHLREHVLHGSKAVSSENKVSHNPELLKLETHPTPEETGTDNDSTTHLDSRFRSNNKASPFIVPDVVQTTTEEEVIFDTDSSRRHVSNGLKIAGGVIGFILLAAVGTATYYKRKIPAKTQEEISFDVYDDSEIEHSERVETVVKLSDNVWA</sequence>
<dbReference type="EMBL" id="BLIY01000008">
    <property type="protein sequence ID" value="GFE53829.1"/>
    <property type="molecule type" value="Genomic_DNA"/>
</dbReference>
<feature type="compositionally biased region" description="Low complexity" evidence="1">
    <location>
        <begin position="109"/>
        <end position="128"/>
    </location>
</feature>
<keyword evidence="2" id="KW-0812">Transmembrane</keyword>
<gene>
    <name evidence="3" type="ORF">BaOVIS_012330</name>
</gene>
<comment type="caution">
    <text evidence="3">The sequence shown here is derived from an EMBL/GenBank/DDBJ whole genome shotgun (WGS) entry which is preliminary data.</text>
</comment>
<proteinExistence type="predicted"/>
<keyword evidence="2" id="KW-0472">Membrane</keyword>